<dbReference type="InterPro" id="IPR051274">
    <property type="entry name" value="3-5_Exoribonuclease"/>
</dbReference>
<dbReference type="InterPro" id="IPR013520">
    <property type="entry name" value="Ribonucl_H"/>
</dbReference>
<proteinExistence type="predicted"/>
<keyword evidence="2" id="KW-0378">Hydrolase</keyword>
<dbReference type="InterPro" id="IPR012337">
    <property type="entry name" value="RNaseH-like_sf"/>
</dbReference>
<dbReference type="Pfam" id="PF00929">
    <property type="entry name" value="RNase_T"/>
    <property type="match status" value="1"/>
</dbReference>
<evidence type="ECO:0000256" key="2">
    <source>
        <dbReference type="ARBA" id="ARBA00022801"/>
    </source>
</evidence>
<evidence type="ECO:0000313" key="5">
    <source>
        <dbReference type="EMBL" id="SOE01385.1"/>
    </source>
</evidence>
<name>A0A286H0U0_9PROT</name>
<dbReference type="Proteomes" id="UP000219621">
    <property type="component" value="Unassembled WGS sequence"/>
</dbReference>
<dbReference type="InterPro" id="IPR047201">
    <property type="entry name" value="ERI-1_3'hExo-like"/>
</dbReference>
<keyword evidence="6" id="KW-1185">Reference proteome</keyword>
<gene>
    <name evidence="5" type="ORF">SAMN05421508_11810</name>
</gene>
<evidence type="ECO:0000259" key="4">
    <source>
        <dbReference type="SMART" id="SM00479"/>
    </source>
</evidence>
<dbReference type="AlphaFoldDB" id="A0A286H0U0"/>
<keyword evidence="1" id="KW-0540">Nuclease</keyword>
<dbReference type="EMBL" id="OCNJ01000018">
    <property type="protein sequence ID" value="SOE01385.1"/>
    <property type="molecule type" value="Genomic_DNA"/>
</dbReference>
<dbReference type="GO" id="GO:0006259">
    <property type="term" value="P:DNA metabolic process"/>
    <property type="evidence" value="ECO:0007669"/>
    <property type="project" value="UniProtKB-ARBA"/>
</dbReference>
<dbReference type="InterPro" id="IPR036397">
    <property type="entry name" value="RNaseH_sf"/>
</dbReference>
<dbReference type="Gene3D" id="3.30.420.10">
    <property type="entry name" value="Ribonuclease H-like superfamily/Ribonuclease H"/>
    <property type="match status" value="1"/>
</dbReference>
<dbReference type="PANTHER" id="PTHR23044:SF61">
    <property type="entry name" value="3'-5' EXORIBONUCLEASE 1-RELATED"/>
    <property type="match status" value="1"/>
</dbReference>
<dbReference type="GO" id="GO:0003676">
    <property type="term" value="F:nucleic acid binding"/>
    <property type="evidence" value="ECO:0007669"/>
    <property type="project" value="InterPro"/>
</dbReference>
<dbReference type="PANTHER" id="PTHR23044">
    <property type="entry name" value="3'-5' EXONUCLEASE ERI1-RELATED"/>
    <property type="match status" value="1"/>
</dbReference>
<keyword evidence="3 5" id="KW-0269">Exonuclease</keyword>
<evidence type="ECO:0000256" key="3">
    <source>
        <dbReference type="ARBA" id="ARBA00022839"/>
    </source>
</evidence>
<sequence length="186" mass="20660">MPTTLRLDRLLFVDLELTCWRGDPPPGERSEIIEVGLAEVDAGDLRITRSGRYLVRPDRSSVSDYCTELTGLTADELRRHGRPLSEVFGSLRKDWGPGRKAWYAWGTDRILLDDAVAAAGLADHPFSPGFVDLAQLYTTLRGCGQRVSLEEALAREDLEAQGRRHSAEGDAVDAARVWMRLAGLLR</sequence>
<dbReference type="SMART" id="SM00479">
    <property type="entry name" value="EXOIII"/>
    <property type="match status" value="1"/>
</dbReference>
<dbReference type="SUPFAM" id="SSF53098">
    <property type="entry name" value="Ribonuclease H-like"/>
    <property type="match status" value="1"/>
</dbReference>
<dbReference type="CDD" id="cd06133">
    <property type="entry name" value="ERI-1_3'hExo_like"/>
    <property type="match status" value="1"/>
</dbReference>
<organism evidence="5 6">
    <name type="scientific">Caenispirillum bisanense</name>
    <dbReference type="NCBI Taxonomy" id="414052"/>
    <lineage>
        <taxon>Bacteria</taxon>
        <taxon>Pseudomonadati</taxon>
        <taxon>Pseudomonadota</taxon>
        <taxon>Alphaproteobacteria</taxon>
        <taxon>Rhodospirillales</taxon>
        <taxon>Novispirillaceae</taxon>
        <taxon>Caenispirillum</taxon>
    </lineage>
</organism>
<evidence type="ECO:0000256" key="1">
    <source>
        <dbReference type="ARBA" id="ARBA00022722"/>
    </source>
</evidence>
<dbReference type="GO" id="GO:0000175">
    <property type="term" value="F:3'-5'-RNA exonuclease activity"/>
    <property type="evidence" value="ECO:0007669"/>
    <property type="project" value="InterPro"/>
</dbReference>
<evidence type="ECO:0000313" key="6">
    <source>
        <dbReference type="Proteomes" id="UP000219621"/>
    </source>
</evidence>
<feature type="domain" description="Exonuclease" evidence="4">
    <location>
        <begin position="9"/>
        <end position="186"/>
    </location>
</feature>
<accession>A0A286H0U0</accession>
<protein>
    <submittedName>
        <fullName evidence="5">Inhibitor of the KinA pathway to sporulation, predicted exonuclease</fullName>
    </submittedName>
</protein>
<reference evidence="6" key="1">
    <citation type="submission" date="2017-09" db="EMBL/GenBank/DDBJ databases">
        <authorList>
            <person name="Varghese N."/>
            <person name="Submissions S."/>
        </authorList>
    </citation>
    <scope>NUCLEOTIDE SEQUENCE [LARGE SCALE GENOMIC DNA]</scope>
    <source>
        <strain evidence="6">USBA 140</strain>
    </source>
</reference>
<dbReference type="RefSeq" id="WP_097281616.1">
    <property type="nucleotide sequence ID" value="NZ_OCNJ01000018.1"/>
</dbReference>